<dbReference type="EMBL" id="CACVKT020001109">
    <property type="protein sequence ID" value="CAC5365252.1"/>
    <property type="molecule type" value="Genomic_DNA"/>
</dbReference>
<gene>
    <name evidence="1" type="ORF">MCOR_5998</name>
</gene>
<dbReference type="AlphaFoldDB" id="A0A6J8ABX3"/>
<name>A0A6J8ABX3_MYTCO</name>
<dbReference type="PANTHER" id="PTHR33845:SF1">
    <property type="entry name" value="C2H2-TYPE DOMAIN-CONTAINING PROTEIN"/>
    <property type="match status" value="1"/>
</dbReference>
<dbReference type="PANTHER" id="PTHR33845">
    <property type="entry name" value="C2H2-TYPE DOMAIN-CONTAINING PROTEIN"/>
    <property type="match status" value="1"/>
</dbReference>
<evidence type="ECO:0000313" key="2">
    <source>
        <dbReference type="Proteomes" id="UP000507470"/>
    </source>
</evidence>
<sequence>MDIYPCDIDSDGRYLEHKFSVVEQNQPTNKCMQSEDMTAKEENDMISEDEASIWISQSDSENYTVSLPSSQISSWSTENDIQRNTLEEINSALNIIGGGKISPITYQIRKDVNELKPRTVRSLKRKASATVQEALDCLAPFQAKKVCQLIDMDLCSTPSPKVDELVVQLFKESTDKCTKKQFLSMISLSYTKQQLRDIFPGISIYEIDQARMHAKTCGKERIKVYFKDSCLHDFRFIFTFIAFHYHPEIWCSPPNKEKCVQKMNKDKLDHALDFFLNPSFHQVTSVGTKQMHLRNGEVITIPQVVRTACHSTLVTIYQSFCQETDFSPLSRATLFKILAACPASKRTNLKGLDNVAADGALGFETLLSTLASIERYVSDNDKLIKLKECRENLLAAKLYLKTDFKAHIKQKDKCADHCISFALSDPRDQKHQQLCSDHIHDTSCDRYDLFTNTVLEVKNQIRNLGDELPPDLLSDIYGDIESACGRITDWKRHILRTINQDKGRSDLLKSLSSEQAVKVMDWAMKFLPMSFREKQSDWFGQKGVNWHVSVCIYKSENEELKHRTFAHCVEATKQDWYTVSALLEHTLQTIKSQLPNIKTVFLRSDNAGCYHCGNLWFSIPFISERTGVYIRRYDFCEAQSGKSYCDAKIAHMRGKIRQCVSNGKNVVCASDMKSAIDDYGGVSGCQAAHVEITNILDDHRATGLIKGISKISNIEFQENMQITMWKAYGIGQGRNISVQGQMNRQDERSLKVIADFKPPMKVEGSIKQSSSGDGFGCQEGCVETFTSFMDMHMHCLIGDHNYNLQQMSTYDKIKLRWYDACINLSEILNFSRIDGSQPNISQDISKEQQGWALKKEKKHVRFSDKVKLYLKSIFEDGEKSGNKMNAGTVARNMRVALENGTKMFCNSEYLNACQITSYFSRLAAEKKMPSKCSEDIDSAVALIERFEAIEEITALI</sequence>
<proteinExistence type="predicted"/>
<dbReference type="OrthoDB" id="6111843at2759"/>
<evidence type="ECO:0000313" key="1">
    <source>
        <dbReference type="EMBL" id="CAC5365252.1"/>
    </source>
</evidence>
<protein>
    <recommendedName>
        <fullName evidence="3">C2H2-type domain-containing protein</fullName>
    </recommendedName>
</protein>
<dbReference type="Proteomes" id="UP000507470">
    <property type="component" value="Unassembled WGS sequence"/>
</dbReference>
<accession>A0A6J8ABX3</accession>
<reference evidence="1 2" key="1">
    <citation type="submission" date="2020-06" db="EMBL/GenBank/DDBJ databases">
        <authorList>
            <person name="Li R."/>
            <person name="Bekaert M."/>
        </authorList>
    </citation>
    <scope>NUCLEOTIDE SEQUENCE [LARGE SCALE GENOMIC DNA]</scope>
    <source>
        <strain evidence="2">wild</strain>
    </source>
</reference>
<organism evidence="1 2">
    <name type="scientific">Mytilus coruscus</name>
    <name type="common">Sea mussel</name>
    <dbReference type="NCBI Taxonomy" id="42192"/>
    <lineage>
        <taxon>Eukaryota</taxon>
        <taxon>Metazoa</taxon>
        <taxon>Spiralia</taxon>
        <taxon>Lophotrochozoa</taxon>
        <taxon>Mollusca</taxon>
        <taxon>Bivalvia</taxon>
        <taxon>Autobranchia</taxon>
        <taxon>Pteriomorphia</taxon>
        <taxon>Mytilida</taxon>
        <taxon>Mytiloidea</taxon>
        <taxon>Mytilidae</taxon>
        <taxon>Mytilinae</taxon>
        <taxon>Mytilus</taxon>
    </lineage>
</organism>
<evidence type="ECO:0008006" key="3">
    <source>
        <dbReference type="Google" id="ProtNLM"/>
    </source>
</evidence>
<keyword evidence="2" id="KW-1185">Reference proteome</keyword>